<reference evidence="1 2" key="1">
    <citation type="submission" date="2019-03" db="EMBL/GenBank/DDBJ databases">
        <authorList>
            <consortium name="Pathogen Informatics"/>
        </authorList>
    </citation>
    <scope>NUCLEOTIDE SEQUENCE [LARGE SCALE GENOMIC DNA]</scope>
    <source>
        <strain evidence="1 2">NCTC12282</strain>
    </source>
</reference>
<name>A0A484ZYL3_9GAMM</name>
<sequence>MEYYPWLDLPHKTGYNGVRETFFQDGSSLNLRMVEKVIGQSIVNRINGMMTTEETIKYLNTRLAAANLKVSHNQ</sequence>
<dbReference type="Proteomes" id="UP000373449">
    <property type="component" value="Unassembled WGS sequence"/>
</dbReference>
<dbReference type="EMBL" id="CAADJA010000002">
    <property type="protein sequence ID" value="VFS53101.1"/>
    <property type="molecule type" value="Genomic_DNA"/>
</dbReference>
<dbReference type="RefSeq" id="WP_218046402.1">
    <property type="nucleotide sequence ID" value="NZ_CAADJA010000002.1"/>
</dbReference>
<proteinExistence type="predicted"/>
<organism evidence="1 2">
    <name type="scientific">Budvicia aquatica</name>
    <dbReference type="NCBI Taxonomy" id="82979"/>
    <lineage>
        <taxon>Bacteria</taxon>
        <taxon>Pseudomonadati</taxon>
        <taxon>Pseudomonadota</taxon>
        <taxon>Gammaproteobacteria</taxon>
        <taxon>Enterobacterales</taxon>
        <taxon>Budviciaceae</taxon>
        <taxon>Budvicia</taxon>
    </lineage>
</organism>
<evidence type="ECO:0000313" key="2">
    <source>
        <dbReference type="Proteomes" id="UP000373449"/>
    </source>
</evidence>
<protein>
    <submittedName>
        <fullName evidence="1">Uncharacterized protein</fullName>
    </submittedName>
</protein>
<evidence type="ECO:0000313" key="1">
    <source>
        <dbReference type="EMBL" id="VFS53101.1"/>
    </source>
</evidence>
<dbReference type="AlphaFoldDB" id="A0A484ZYL3"/>
<accession>A0A484ZYL3</accession>
<gene>
    <name evidence="1" type="ORF">NCTC12282_06313</name>
</gene>